<reference evidence="7" key="1">
    <citation type="submission" date="2016-07" db="EMBL/GenBank/DDBJ databases">
        <title>Multiple horizontal gene transfer events from other fungi enriched the ability of initially mycotrophic Trichoderma (Ascomycota) to feed on dead plant biomass.</title>
        <authorList>
            <consortium name="DOE Joint Genome Institute"/>
            <person name="Atanasova L."/>
            <person name="Chenthamara K."/>
            <person name="Zhang J."/>
            <person name="Grujic M."/>
            <person name="Henrissat B."/>
            <person name="Kuo A."/>
            <person name="Aerts A."/>
            <person name="Salamov A."/>
            <person name="Lipzen A."/>
            <person name="Labutti K."/>
            <person name="Barry K."/>
            <person name="Miao Y."/>
            <person name="Rahimi M.J."/>
            <person name="Shen Q."/>
            <person name="Grigoriev I.V."/>
            <person name="Kubicek C.P."/>
            <person name="Druzhinina I.S."/>
        </authorList>
    </citation>
    <scope>NUCLEOTIDE SEQUENCE [LARGE SCALE GENOMIC DNA]</scope>
    <source>
        <strain evidence="7">TUCIM 6016</strain>
    </source>
</reference>
<accession>A0A2T4B8J3</accession>
<keyword evidence="2" id="KW-0479">Metal-binding</keyword>
<feature type="domain" description="Zn(2)-C6 fungal-type" evidence="5">
    <location>
        <begin position="24"/>
        <end position="56"/>
    </location>
</feature>
<feature type="compositionally biased region" description="Basic and acidic residues" evidence="4">
    <location>
        <begin position="100"/>
        <end position="112"/>
    </location>
</feature>
<dbReference type="AlphaFoldDB" id="A0A2T4B8J3"/>
<evidence type="ECO:0000256" key="4">
    <source>
        <dbReference type="SAM" id="MobiDB-lite"/>
    </source>
</evidence>
<dbReference type="GeneID" id="36605865"/>
<dbReference type="RefSeq" id="XP_024748973.1">
    <property type="nucleotide sequence ID" value="XM_024897747.1"/>
</dbReference>
<dbReference type="Proteomes" id="UP000241546">
    <property type="component" value="Unassembled WGS sequence"/>
</dbReference>
<dbReference type="SMART" id="SM00066">
    <property type="entry name" value="GAL4"/>
    <property type="match status" value="1"/>
</dbReference>
<organism evidence="6 7">
    <name type="scientific">Trichoderma citrinoviride</name>
    <dbReference type="NCBI Taxonomy" id="58853"/>
    <lineage>
        <taxon>Eukaryota</taxon>
        <taxon>Fungi</taxon>
        <taxon>Dikarya</taxon>
        <taxon>Ascomycota</taxon>
        <taxon>Pezizomycotina</taxon>
        <taxon>Sordariomycetes</taxon>
        <taxon>Hypocreomycetidae</taxon>
        <taxon>Hypocreales</taxon>
        <taxon>Hypocreaceae</taxon>
        <taxon>Trichoderma</taxon>
    </lineage>
</organism>
<evidence type="ECO:0000313" key="7">
    <source>
        <dbReference type="Proteomes" id="UP000241546"/>
    </source>
</evidence>
<evidence type="ECO:0000256" key="2">
    <source>
        <dbReference type="ARBA" id="ARBA00022723"/>
    </source>
</evidence>
<dbReference type="EMBL" id="KZ680214">
    <property type="protein sequence ID" value="PTB65653.1"/>
    <property type="molecule type" value="Genomic_DNA"/>
</dbReference>
<dbReference type="CDD" id="cd12148">
    <property type="entry name" value="fungal_TF_MHR"/>
    <property type="match status" value="1"/>
</dbReference>
<dbReference type="InterPro" id="IPR001138">
    <property type="entry name" value="Zn2Cys6_DnaBD"/>
</dbReference>
<dbReference type="SMART" id="SM00906">
    <property type="entry name" value="Fungal_trans"/>
    <property type="match status" value="1"/>
</dbReference>
<dbReference type="PROSITE" id="PS00463">
    <property type="entry name" value="ZN2_CY6_FUNGAL_1"/>
    <property type="match status" value="1"/>
</dbReference>
<dbReference type="PANTHER" id="PTHR31001">
    <property type="entry name" value="UNCHARACTERIZED TRANSCRIPTIONAL REGULATORY PROTEIN"/>
    <property type="match status" value="1"/>
</dbReference>
<keyword evidence="3" id="KW-0539">Nucleus</keyword>
<dbReference type="InterPro" id="IPR050613">
    <property type="entry name" value="Sec_Metabolite_Reg"/>
</dbReference>
<name>A0A2T4B8J3_9HYPO</name>
<evidence type="ECO:0000256" key="3">
    <source>
        <dbReference type="ARBA" id="ARBA00023242"/>
    </source>
</evidence>
<dbReference type="PANTHER" id="PTHR31001:SF40">
    <property type="entry name" value="ZN(II)2CYS6 TRANSCRIPTION FACTOR (EUROFUNG)"/>
    <property type="match status" value="1"/>
</dbReference>
<dbReference type="OrthoDB" id="4898680at2759"/>
<dbReference type="InterPro" id="IPR036864">
    <property type="entry name" value="Zn2-C6_fun-type_DNA-bd_sf"/>
</dbReference>
<feature type="region of interest" description="Disordered" evidence="4">
    <location>
        <begin position="97"/>
        <end position="168"/>
    </location>
</feature>
<dbReference type="GO" id="GO:0000981">
    <property type="term" value="F:DNA-binding transcription factor activity, RNA polymerase II-specific"/>
    <property type="evidence" value="ECO:0007669"/>
    <property type="project" value="InterPro"/>
</dbReference>
<dbReference type="GO" id="GO:0005634">
    <property type="term" value="C:nucleus"/>
    <property type="evidence" value="ECO:0007669"/>
    <property type="project" value="UniProtKB-SubCell"/>
</dbReference>
<evidence type="ECO:0000313" key="6">
    <source>
        <dbReference type="EMBL" id="PTB65653.1"/>
    </source>
</evidence>
<dbReference type="CDD" id="cd00067">
    <property type="entry name" value="GAL4"/>
    <property type="match status" value="1"/>
</dbReference>
<dbReference type="Gene3D" id="4.10.240.10">
    <property type="entry name" value="Zn(2)-C6 fungal-type DNA-binding domain"/>
    <property type="match status" value="1"/>
</dbReference>
<feature type="compositionally biased region" description="Low complexity" evidence="4">
    <location>
        <begin position="128"/>
        <end position="139"/>
    </location>
</feature>
<dbReference type="GO" id="GO:0006351">
    <property type="term" value="P:DNA-templated transcription"/>
    <property type="evidence" value="ECO:0007669"/>
    <property type="project" value="InterPro"/>
</dbReference>
<evidence type="ECO:0000256" key="1">
    <source>
        <dbReference type="ARBA" id="ARBA00004123"/>
    </source>
</evidence>
<protein>
    <submittedName>
        <fullName evidence="6">N-terminal binuclear Zn cluster-containing/DNA binding domain-containing protein</fullName>
    </submittedName>
</protein>
<proteinExistence type="predicted"/>
<gene>
    <name evidence="6" type="ORF">BBK36DRAFT_163643</name>
</gene>
<dbReference type="PROSITE" id="PS50048">
    <property type="entry name" value="ZN2_CY6_FUNGAL_2"/>
    <property type="match status" value="1"/>
</dbReference>
<dbReference type="Pfam" id="PF00172">
    <property type="entry name" value="Zn_clus"/>
    <property type="match status" value="1"/>
</dbReference>
<dbReference type="SUPFAM" id="SSF57701">
    <property type="entry name" value="Zn2/Cys6 DNA-binding domain"/>
    <property type="match status" value="1"/>
</dbReference>
<dbReference type="GO" id="GO:0003677">
    <property type="term" value="F:DNA binding"/>
    <property type="evidence" value="ECO:0007669"/>
    <property type="project" value="InterPro"/>
</dbReference>
<sequence>MAASSASSAASPVLLRRPNGRPVACDNCRSRKVACDHRHPVCRRCADRGQEAECVYTYSAPREAGPSAGVVTTSQRDAGAAAPRTAGMGPMARLGAAAGEHSRSLRRAEVRRQASVGIHDGRAAQGYSFASSSSPLDPSQRGRDVVASATTTPGGHLPSERASSPLHQAPGYLGFTSYSSVFEETKNSLSMLQGFHAWLPQPINDRLRQDTGELSRCLCSPTREMCLVVLRGIPAPNTGYIEPIQESPFYRDGWQRVMARRVLADLHERFGSHLGPCRVDSQLEEIALCLSDNTTRPFHELEPDPEKWIGQFTGPNLRWESLGFVFSYNDLVFPEGDPAHGGLDSKTAQKEWTEISRVCLGLCMDLSRRFASANGLLAQLSHRRATLESIHAGDASYSAWRSTAEAVALVTFLGMHAESNVPSYEPTLASESRRRLFAQLFVGEKDGVLFTGRPPRLSHRYAFTPLPLDLRDEDLLVGGEALKRAVQGLDENGWNTSGKIYSATVTRARCIVALIRDELVEIGIGKPRQKVASALLRDLKERQIEAVKEFPPSLAYNPADIADPDANVNLIFARILLQLEQLQNLFLVERLLLKHGELDEGGILLIAFQLVSLTLLFWTHKDRFAPFRNDFEWLVMAFATPSGGILCMELLNPTFKGNHPKDASITRSNIIQQLSLLIGFLEWIDPSRPNGDMCMTASAVMRRVLDHVLNYTAASENLSWRPEELDDVQLDFSFELFDTFDWMKYDGVANQGMES</sequence>
<dbReference type="GO" id="GO:0008270">
    <property type="term" value="F:zinc ion binding"/>
    <property type="evidence" value="ECO:0007669"/>
    <property type="project" value="InterPro"/>
</dbReference>
<evidence type="ECO:0000259" key="5">
    <source>
        <dbReference type="PROSITE" id="PS50048"/>
    </source>
</evidence>
<comment type="subcellular location">
    <subcellularLocation>
        <location evidence="1">Nucleus</location>
    </subcellularLocation>
</comment>
<dbReference type="InterPro" id="IPR007219">
    <property type="entry name" value="XnlR_reg_dom"/>
</dbReference>
<keyword evidence="7" id="KW-1185">Reference proteome</keyword>